<protein>
    <submittedName>
        <fullName evidence="2">Uncharacterized protein</fullName>
    </submittedName>
</protein>
<proteinExistence type="predicted"/>
<feature type="region of interest" description="Disordered" evidence="1">
    <location>
        <begin position="81"/>
        <end position="156"/>
    </location>
</feature>
<sequence>MTGANTVSGDEHGDIVVSKVKAPNMFERAKEEFEAVIGVIHQHKSSRDESDKMEFKSEKPEDANKKQNMIRKAKEEIKSLFHSKEKPHHHKETHARNDDIDENTHVDEVKAPNVFERAKEEIEAVIDTIHPKKNEIDGSDSPKSSRSATPEKERAGFGCSIGKWLEKICAPWGDNKKD</sequence>
<feature type="compositionally biased region" description="Basic and acidic residues" evidence="1">
    <location>
        <begin position="45"/>
        <end position="65"/>
    </location>
</feature>
<feature type="region of interest" description="Disordered" evidence="1">
    <location>
        <begin position="41"/>
        <end position="68"/>
    </location>
</feature>
<dbReference type="EMBL" id="CAKOAT010139598">
    <property type="protein sequence ID" value="CAH8338086.1"/>
    <property type="molecule type" value="Genomic_DNA"/>
</dbReference>
<evidence type="ECO:0000313" key="2">
    <source>
        <dbReference type="EMBL" id="CAH8338086.1"/>
    </source>
</evidence>
<dbReference type="PANTHER" id="PTHR35277">
    <property type="entry name" value="OS09G0363700 PROTEIN"/>
    <property type="match status" value="1"/>
</dbReference>
<keyword evidence="3" id="KW-1185">Reference proteome</keyword>
<organism evidence="2 3">
    <name type="scientific">Eruca vesicaria subsp. sativa</name>
    <name type="common">Garden rocket</name>
    <name type="synonym">Eruca sativa</name>
    <dbReference type="NCBI Taxonomy" id="29727"/>
    <lineage>
        <taxon>Eukaryota</taxon>
        <taxon>Viridiplantae</taxon>
        <taxon>Streptophyta</taxon>
        <taxon>Embryophyta</taxon>
        <taxon>Tracheophyta</taxon>
        <taxon>Spermatophyta</taxon>
        <taxon>Magnoliopsida</taxon>
        <taxon>eudicotyledons</taxon>
        <taxon>Gunneridae</taxon>
        <taxon>Pentapetalae</taxon>
        <taxon>rosids</taxon>
        <taxon>malvids</taxon>
        <taxon>Brassicales</taxon>
        <taxon>Brassicaceae</taxon>
        <taxon>Brassiceae</taxon>
        <taxon>Eruca</taxon>
    </lineage>
</organism>
<name>A0ABC8JRY2_ERUVS</name>
<reference evidence="2 3" key="1">
    <citation type="submission" date="2022-03" db="EMBL/GenBank/DDBJ databases">
        <authorList>
            <person name="Macdonald S."/>
            <person name="Ahmed S."/>
            <person name="Newling K."/>
        </authorList>
    </citation>
    <scope>NUCLEOTIDE SEQUENCE [LARGE SCALE GENOMIC DNA]</scope>
</reference>
<dbReference type="AlphaFoldDB" id="A0ABC8JRY2"/>
<gene>
    <name evidence="2" type="ORF">ERUC_LOCUS14782</name>
</gene>
<dbReference type="PANTHER" id="PTHR35277:SF15">
    <property type="entry name" value="BNAC02G11930D PROTEIN"/>
    <property type="match status" value="1"/>
</dbReference>
<dbReference type="Proteomes" id="UP001642260">
    <property type="component" value="Unassembled WGS sequence"/>
</dbReference>
<evidence type="ECO:0000256" key="1">
    <source>
        <dbReference type="SAM" id="MobiDB-lite"/>
    </source>
</evidence>
<accession>A0ABC8JRY2</accession>
<feature type="compositionally biased region" description="Basic and acidic residues" evidence="1">
    <location>
        <begin position="94"/>
        <end position="122"/>
    </location>
</feature>
<comment type="caution">
    <text evidence="2">The sequence shown here is derived from an EMBL/GenBank/DDBJ whole genome shotgun (WGS) entry which is preliminary data.</text>
</comment>
<evidence type="ECO:0000313" key="3">
    <source>
        <dbReference type="Proteomes" id="UP001642260"/>
    </source>
</evidence>